<dbReference type="EMBL" id="CAJVPZ010015167">
    <property type="protein sequence ID" value="CAG8663821.1"/>
    <property type="molecule type" value="Genomic_DNA"/>
</dbReference>
<comment type="caution">
    <text evidence="1">The sequence shown here is derived from an EMBL/GenBank/DDBJ whole genome shotgun (WGS) entry which is preliminary data.</text>
</comment>
<dbReference type="AlphaFoldDB" id="A0A9N9E7X8"/>
<accession>A0A9N9E7X8</accession>
<gene>
    <name evidence="1" type="ORF">RFULGI_LOCUS8957</name>
</gene>
<reference evidence="1" key="1">
    <citation type="submission" date="2021-06" db="EMBL/GenBank/DDBJ databases">
        <authorList>
            <person name="Kallberg Y."/>
            <person name="Tangrot J."/>
            <person name="Rosling A."/>
        </authorList>
    </citation>
    <scope>NUCLEOTIDE SEQUENCE</scope>
    <source>
        <strain evidence="1">IN212</strain>
    </source>
</reference>
<evidence type="ECO:0000313" key="2">
    <source>
        <dbReference type="Proteomes" id="UP000789396"/>
    </source>
</evidence>
<dbReference type="OrthoDB" id="2383742at2759"/>
<evidence type="ECO:0000313" key="1">
    <source>
        <dbReference type="EMBL" id="CAG8663821.1"/>
    </source>
</evidence>
<feature type="non-terminal residue" evidence="1">
    <location>
        <position position="107"/>
    </location>
</feature>
<dbReference type="Proteomes" id="UP000789396">
    <property type="component" value="Unassembled WGS sequence"/>
</dbReference>
<name>A0A9N9E7X8_9GLOM</name>
<keyword evidence="2" id="KW-1185">Reference proteome</keyword>
<proteinExistence type="predicted"/>
<sequence>MKLDNKDARKHITKNILQYLRGFFFASNLKAADHYLPEDMHADLEDLARNSELSFEEILTVKTIKGWIGRYSANFKKDASERALTEASNDDTLVYNKGNDRTSKRQK</sequence>
<protein>
    <submittedName>
        <fullName evidence="1">9785_t:CDS:1</fullName>
    </submittedName>
</protein>
<organism evidence="1 2">
    <name type="scientific">Racocetra fulgida</name>
    <dbReference type="NCBI Taxonomy" id="60492"/>
    <lineage>
        <taxon>Eukaryota</taxon>
        <taxon>Fungi</taxon>
        <taxon>Fungi incertae sedis</taxon>
        <taxon>Mucoromycota</taxon>
        <taxon>Glomeromycotina</taxon>
        <taxon>Glomeromycetes</taxon>
        <taxon>Diversisporales</taxon>
        <taxon>Gigasporaceae</taxon>
        <taxon>Racocetra</taxon>
    </lineage>
</organism>